<gene>
    <name evidence="10 14" type="primary">miaA</name>
    <name evidence="14" type="ORF">CLG85_026200</name>
    <name evidence="15" type="ORF">CLG85_16215</name>
</gene>
<comment type="catalytic activity">
    <reaction evidence="9 10 11">
        <text>adenosine(37) in tRNA + dimethylallyl diphosphate = N(6)-dimethylallyladenosine(37) in tRNA + diphosphate</text>
        <dbReference type="Rhea" id="RHEA:26482"/>
        <dbReference type="Rhea" id="RHEA-COMP:10162"/>
        <dbReference type="Rhea" id="RHEA-COMP:10375"/>
        <dbReference type="ChEBI" id="CHEBI:33019"/>
        <dbReference type="ChEBI" id="CHEBI:57623"/>
        <dbReference type="ChEBI" id="CHEBI:74411"/>
        <dbReference type="ChEBI" id="CHEBI:74415"/>
        <dbReference type="EC" id="2.5.1.75"/>
    </reaction>
</comment>
<dbReference type="GO" id="GO:0005524">
    <property type="term" value="F:ATP binding"/>
    <property type="evidence" value="ECO:0007669"/>
    <property type="project" value="UniProtKB-UniRule"/>
</dbReference>
<name>A0A2A3JUI5_9RHOB</name>
<evidence type="ECO:0000313" key="15">
    <source>
        <dbReference type="EMBL" id="PBD18164.1"/>
    </source>
</evidence>
<dbReference type="PANTHER" id="PTHR11088">
    <property type="entry name" value="TRNA DIMETHYLALLYLTRANSFERASE"/>
    <property type="match status" value="1"/>
</dbReference>
<dbReference type="OrthoDB" id="9776390at2"/>
<comment type="function">
    <text evidence="2 10 12">Catalyzes the transfer of a dimethylallyl group onto the adenine at position 37 in tRNAs that read codons beginning with uridine, leading to the formation of N6-(dimethylallyl)adenosine (i(6)A).</text>
</comment>
<protein>
    <recommendedName>
        <fullName evidence="10">tRNA dimethylallyltransferase</fullName>
        <ecNumber evidence="10">2.5.1.75</ecNumber>
    </recommendedName>
    <alternativeName>
        <fullName evidence="10">Dimethylallyl diphosphate:tRNA dimethylallyltransferase</fullName>
        <shortName evidence="10">DMAPP:tRNA dimethylallyltransferase</shortName>
        <shortName evidence="10">DMATase</shortName>
    </alternativeName>
    <alternativeName>
        <fullName evidence="10">Isopentenyl-diphosphate:tRNA isopentenyltransferase</fullName>
        <shortName evidence="10">IPP transferase</shortName>
        <shortName evidence="10">IPPT</shortName>
        <shortName evidence="10">IPTase</shortName>
    </alternativeName>
</protein>
<dbReference type="InterPro" id="IPR018022">
    <property type="entry name" value="IPT"/>
</dbReference>
<dbReference type="GO" id="GO:0006400">
    <property type="term" value="P:tRNA modification"/>
    <property type="evidence" value="ECO:0007669"/>
    <property type="project" value="TreeGrafter"/>
</dbReference>
<feature type="binding site" evidence="10">
    <location>
        <begin position="55"/>
        <end position="60"/>
    </location>
    <ligand>
        <name>substrate</name>
    </ligand>
</feature>
<evidence type="ECO:0000256" key="2">
    <source>
        <dbReference type="ARBA" id="ARBA00003213"/>
    </source>
</evidence>
<dbReference type="AlphaFoldDB" id="A0A2A3JUI5"/>
<dbReference type="GO" id="GO:0052381">
    <property type="term" value="F:tRNA dimethylallyltransferase activity"/>
    <property type="evidence" value="ECO:0007669"/>
    <property type="project" value="UniProtKB-UniRule"/>
</dbReference>
<sequence>MLRSVCARSKLRLYVTENTRACNAERRRKKGSPVPDLVKQYAPDPALPVLIAGPTASGKSALALEIAESAGGAIINADAIQVFADWRVLTARPSVEDEARVSHLLYGHVLGSHAYSVGDWLRDLQPLLGGKRPIIVGGTGLYFSALTEGLAAIPETPPEIRARAMARLEAGELRAMVAELDPESRNRIDCHNPMRVQRAWEVLTATGRGIAAWQAETPAPLLPLAQVQPILFDVPKDWLNDRIARRFRLMVEGGALDEARANLAHWHPALPSAKAIGAEELIGHLRGELSFEAAVERGAILTRQFAKRQRTWFRARMKDWPRYCPEEALA</sequence>
<dbReference type="HAMAP" id="MF_00185">
    <property type="entry name" value="IPP_trans"/>
    <property type="match status" value="1"/>
</dbReference>
<evidence type="ECO:0000256" key="11">
    <source>
        <dbReference type="RuleBase" id="RU003783"/>
    </source>
</evidence>
<keyword evidence="8 10" id="KW-0460">Magnesium</keyword>
<evidence type="ECO:0000256" key="8">
    <source>
        <dbReference type="ARBA" id="ARBA00022842"/>
    </source>
</evidence>
<dbReference type="SUPFAM" id="SSF52540">
    <property type="entry name" value="P-loop containing nucleoside triphosphate hydrolases"/>
    <property type="match status" value="2"/>
</dbReference>
<dbReference type="EMBL" id="NTHN02000107">
    <property type="protein sequence ID" value="MCT4373598.1"/>
    <property type="molecule type" value="Genomic_DNA"/>
</dbReference>
<evidence type="ECO:0000256" key="3">
    <source>
        <dbReference type="ARBA" id="ARBA00005842"/>
    </source>
</evidence>
<dbReference type="Proteomes" id="UP000217448">
    <property type="component" value="Unassembled WGS sequence"/>
</dbReference>
<dbReference type="InterPro" id="IPR027417">
    <property type="entry name" value="P-loop_NTPase"/>
</dbReference>
<comment type="similarity">
    <text evidence="3 10 13">Belongs to the IPP transferase family.</text>
</comment>
<evidence type="ECO:0000256" key="1">
    <source>
        <dbReference type="ARBA" id="ARBA00001946"/>
    </source>
</evidence>
<reference evidence="15" key="1">
    <citation type="submission" date="2017-09" db="EMBL/GenBank/DDBJ databases">
        <title>Yangia sp. SAOS 153D whole genome sequencing.</title>
        <authorList>
            <person name="Verma A."/>
            <person name="Krishnamurthi S."/>
        </authorList>
    </citation>
    <scope>NUCLEOTIDE SEQUENCE [LARGE SCALE GENOMIC DNA]</scope>
    <source>
        <strain evidence="15">SAOS 153D</strain>
    </source>
</reference>
<keyword evidence="4 10" id="KW-0808">Transferase</keyword>
<feature type="site" description="Interaction with substrate tRNA" evidence="10">
    <location>
        <position position="139"/>
    </location>
</feature>
<dbReference type="NCBIfam" id="TIGR00174">
    <property type="entry name" value="miaA"/>
    <property type="match status" value="1"/>
</dbReference>
<dbReference type="Gene3D" id="3.40.50.300">
    <property type="entry name" value="P-loop containing nucleotide triphosphate hydrolases"/>
    <property type="match status" value="1"/>
</dbReference>
<reference evidence="14" key="3">
    <citation type="submission" date="2024-05" db="EMBL/GenBank/DDBJ databases">
        <title>Yangia mangrovi SAOS 153D genome.</title>
        <authorList>
            <person name="Verma A."/>
            <person name="Pal Y."/>
            <person name="Sundharam S."/>
            <person name="Bisht B."/>
            <person name="Srinivasan K."/>
        </authorList>
    </citation>
    <scope>NUCLEOTIDE SEQUENCE</scope>
    <source>
        <strain evidence="14">SAOS 153D</strain>
    </source>
</reference>
<keyword evidence="16" id="KW-1185">Reference proteome</keyword>
<keyword evidence="5 10" id="KW-0819">tRNA processing</keyword>
<comment type="caution">
    <text evidence="10">Lacks conserved residue(s) required for the propagation of feature annotation.</text>
</comment>
<evidence type="ECO:0000313" key="14">
    <source>
        <dbReference type="EMBL" id="MCT4373598.1"/>
    </source>
</evidence>
<dbReference type="CDD" id="cd02019">
    <property type="entry name" value="NK"/>
    <property type="match status" value="1"/>
</dbReference>
<evidence type="ECO:0000256" key="6">
    <source>
        <dbReference type="ARBA" id="ARBA00022741"/>
    </source>
</evidence>
<dbReference type="Pfam" id="PF01715">
    <property type="entry name" value="IPPT"/>
    <property type="match status" value="1"/>
</dbReference>
<accession>A0A2A3JUI5</accession>
<dbReference type="EMBL" id="NTHN01000271">
    <property type="protein sequence ID" value="PBD18164.1"/>
    <property type="molecule type" value="Genomic_DNA"/>
</dbReference>
<comment type="subunit">
    <text evidence="10">Monomer.</text>
</comment>
<evidence type="ECO:0000256" key="12">
    <source>
        <dbReference type="RuleBase" id="RU003784"/>
    </source>
</evidence>
<comment type="cofactor">
    <cofactor evidence="1 10">
        <name>Mg(2+)</name>
        <dbReference type="ChEBI" id="CHEBI:18420"/>
    </cofactor>
</comment>
<evidence type="ECO:0000256" key="10">
    <source>
        <dbReference type="HAMAP-Rule" id="MF_00185"/>
    </source>
</evidence>
<evidence type="ECO:0000256" key="4">
    <source>
        <dbReference type="ARBA" id="ARBA00022679"/>
    </source>
</evidence>
<feature type="binding site" evidence="10">
    <location>
        <begin position="53"/>
        <end position="60"/>
    </location>
    <ligand>
        <name>ATP</name>
        <dbReference type="ChEBI" id="CHEBI:30616"/>
    </ligand>
</feature>
<evidence type="ECO:0000256" key="7">
    <source>
        <dbReference type="ARBA" id="ARBA00022840"/>
    </source>
</evidence>
<keyword evidence="6 10" id="KW-0547">Nucleotide-binding</keyword>
<dbReference type="Gene3D" id="1.10.20.140">
    <property type="match status" value="1"/>
</dbReference>
<reference evidence="16" key="2">
    <citation type="submission" date="2023-07" db="EMBL/GenBank/DDBJ databases">
        <title>Yangia mangrovi SAOS 153D genome.</title>
        <authorList>
            <person name="Verma A."/>
            <person name="Pal Y."/>
            <person name="Sundharam S."/>
            <person name="Bisht B."/>
            <person name="Srinivasan K."/>
        </authorList>
    </citation>
    <scope>NUCLEOTIDE SEQUENCE [LARGE SCALE GENOMIC DNA]</scope>
    <source>
        <strain evidence="16">SAOS 153D</strain>
    </source>
</reference>
<dbReference type="PANTHER" id="PTHR11088:SF60">
    <property type="entry name" value="TRNA DIMETHYLALLYLTRANSFERASE"/>
    <property type="match status" value="1"/>
</dbReference>
<evidence type="ECO:0000313" key="16">
    <source>
        <dbReference type="Proteomes" id="UP000217448"/>
    </source>
</evidence>
<evidence type="ECO:0000256" key="9">
    <source>
        <dbReference type="ARBA" id="ARBA00049563"/>
    </source>
</evidence>
<keyword evidence="7 10" id="KW-0067">ATP-binding</keyword>
<proteinExistence type="inferred from homology"/>
<feature type="site" description="Interaction with substrate tRNA" evidence="10">
    <location>
        <position position="161"/>
    </location>
</feature>
<dbReference type="InterPro" id="IPR039657">
    <property type="entry name" value="Dimethylallyltransferase"/>
</dbReference>
<dbReference type="EC" id="2.5.1.75" evidence="10"/>
<evidence type="ECO:0000256" key="13">
    <source>
        <dbReference type="RuleBase" id="RU003785"/>
    </source>
</evidence>
<evidence type="ECO:0000256" key="5">
    <source>
        <dbReference type="ARBA" id="ARBA00022694"/>
    </source>
</evidence>
<comment type="caution">
    <text evidence="15">The sequence shown here is derived from an EMBL/GenBank/DDBJ whole genome shotgun (WGS) entry which is preliminary data.</text>
</comment>
<organism evidence="15">
    <name type="scientific">Alloyangia mangrovi</name>
    <dbReference type="NCBI Taxonomy" id="1779329"/>
    <lineage>
        <taxon>Bacteria</taxon>
        <taxon>Pseudomonadati</taxon>
        <taxon>Pseudomonadota</taxon>
        <taxon>Alphaproteobacteria</taxon>
        <taxon>Rhodobacterales</taxon>
        <taxon>Roseobacteraceae</taxon>
        <taxon>Alloyangia</taxon>
    </lineage>
</organism>